<evidence type="ECO:0000313" key="3">
    <source>
        <dbReference type="Proteomes" id="UP000030653"/>
    </source>
</evidence>
<reference evidence="2 3" key="1">
    <citation type="journal article" date="2012" name="Science">
        <title>The Paleozoic origin of enzymatic lignin decomposition reconstructed from 31 fungal genomes.</title>
        <authorList>
            <person name="Floudas D."/>
            <person name="Binder M."/>
            <person name="Riley R."/>
            <person name="Barry K."/>
            <person name="Blanchette R.A."/>
            <person name="Henrissat B."/>
            <person name="Martinez A.T."/>
            <person name="Otillar R."/>
            <person name="Spatafora J.W."/>
            <person name="Yadav J.S."/>
            <person name="Aerts A."/>
            <person name="Benoit I."/>
            <person name="Boyd A."/>
            <person name="Carlson A."/>
            <person name="Copeland A."/>
            <person name="Coutinho P.M."/>
            <person name="de Vries R.P."/>
            <person name="Ferreira P."/>
            <person name="Findley K."/>
            <person name="Foster B."/>
            <person name="Gaskell J."/>
            <person name="Glotzer D."/>
            <person name="Gorecki P."/>
            <person name="Heitman J."/>
            <person name="Hesse C."/>
            <person name="Hori C."/>
            <person name="Igarashi K."/>
            <person name="Jurgens J.A."/>
            <person name="Kallen N."/>
            <person name="Kersten P."/>
            <person name="Kohler A."/>
            <person name="Kuees U."/>
            <person name="Kumar T.K.A."/>
            <person name="Kuo A."/>
            <person name="LaButti K."/>
            <person name="Larrondo L.F."/>
            <person name="Lindquist E."/>
            <person name="Ling A."/>
            <person name="Lombard V."/>
            <person name="Lucas S."/>
            <person name="Lundell T."/>
            <person name="Martin R."/>
            <person name="McLaughlin D.J."/>
            <person name="Morgenstern I."/>
            <person name="Morin E."/>
            <person name="Murat C."/>
            <person name="Nagy L.G."/>
            <person name="Nolan M."/>
            <person name="Ohm R.A."/>
            <person name="Patyshakuliyeva A."/>
            <person name="Rokas A."/>
            <person name="Ruiz-Duenas F.J."/>
            <person name="Sabat G."/>
            <person name="Salamov A."/>
            <person name="Samejima M."/>
            <person name="Schmutz J."/>
            <person name="Slot J.C."/>
            <person name="St John F."/>
            <person name="Stenlid J."/>
            <person name="Sun H."/>
            <person name="Sun S."/>
            <person name="Syed K."/>
            <person name="Tsang A."/>
            <person name="Wiebenga A."/>
            <person name="Young D."/>
            <person name="Pisabarro A."/>
            <person name="Eastwood D.C."/>
            <person name="Martin F."/>
            <person name="Cullen D."/>
            <person name="Grigoriev I.V."/>
            <person name="Hibbett D.S."/>
        </authorList>
    </citation>
    <scope>NUCLEOTIDE SEQUENCE [LARGE SCALE GENOMIC DNA]</scope>
    <source>
        <strain evidence="2 3">DJM-731 SS1</strain>
    </source>
</reference>
<evidence type="ECO:0000256" key="1">
    <source>
        <dbReference type="SAM" id="MobiDB-lite"/>
    </source>
</evidence>
<proteinExistence type="predicted"/>
<dbReference type="AlphaFoldDB" id="M5FUS7"/>
<evidence type="ECO:0000313" key="2">
    <source>
        <dbReference type="EMBL" id="EJT97026.1"/>
    </source>
</evidence>
<sequence length="331" mass="36392">MGLCVSESTLSPEHILPHHPLYLALVKPCWGSSASPDDPCWPQMIKSSVNPSTPPLPTRAGLLDTPTRSLAKNGSHANNTSAMRRETSLSTRHTRAGPPPTPPATNDKPQPQMESFVSFGDQHAVYNPLTSSAPIYVVPDPNGQGYFFVPPQEEGVVDEMTWCQQIQVQVPLEATPSSMGLPLPESESEGTVTEAALPESLVDRAIEAGRALQACPDIGPIHLQLSKLISRLLDCKYSPGATYISDGLAKRLNKFCNWCYELSSKLRNGHTHHWSTGEVEQLKDFLSRISSNIQELQPDPLFLEVMVEKRQVDACRWTGREADKFAARGFQ</sequence>
<dbReference type="RefSeq" id="XP_040623924.1">
    <property type="nucleotide sequence ID" value="XM_040767656.1"/>
</dbReference>
<organism evidence="2 3">
    <name type="scientific">Dacryopinax primogenitus (strain DJM 731)</name>
    <name type="common">Brown rot fungus</name>
    <dbReference type="NCBI Taxonomy" id="1858805"/>
    <lineage>
        <taxon>Eukaryota</taxon>
        <taxon>Fungi</taxon>
        <taxon>Dikarya</taxon>
        <taxon>Basidiomycota</taxon>
        <taxon>Agaricomycotina</taxon>
        <taxon>Dacrymycetes</taxon>
        <taxon>Dacrymycetales</taxon>
        <taxon>Dacrymycetaceae</taxon>
        <taxon>Dacryopinax</taxon>
    </lineage>
</organism>
<accession>M5FUS7</accession>
<dbReference type="GeneID" id="63682718"/>
<dbReference type="EMBL" id="JH795879">
    <property type="protein sequence ID" value="EJT97026.1"/>
    <property type="molecule type" value="Genomic_DNA"/>
</dbReference>
<feature type="compositionally biased region" description="Polar residues" evidence="1">
    <location>
        <begin position="66"/>
        <end position="82"/>
    </location>
</feature>
<keyword evidence="3" id="KW-1185">Reference proteome</keyword>
<dbReference type="Proteomes" id="UP000030653">
    <property type="component" value="Unassembled WGS sequence"/>
</dbReference>
<protein>
    <submittedName>
        <fullName evidence="2">Uncharacterized protein</fullName>
    </submittedName>
</protein>
<dbReference type="HOGENOM" id="CLU_839439_0_0_1"/>
<gene>
    <name evidence="2" type="ORF">DACRYDRAFT_102694</name>
</gene>
<feature type="region of interest" description="Disordered" evidence="1">
    <location>
        <begin position="45"/>
        <end position="114"/>
    </location>
</feature>
<name>M5FUS7_DACPD</name>